<dbReference type="PANTHER" id="PTHR37162:SF1">
    <property type="entry name" value="BED-TYPE DOMAIN-CONTAINING PROTEIN"/>
    <property type="match status" value="1"/>
</dbReference>
<gene>
    <name evidence="2" type="ORF">TKK_016266</name>
</gene>
<evidence type="ECO:0000256" key="1">
    <source>
        <dbReference type="SAM" id="MobiDB-lite"/>
    </source>
</evidence>
<dbReference type="PANTHER" id="PTHR37162">
    <property type="entry name" value="HAT FAMILY DIMERISATION DOMAINCONTAINING PROTEIN-RELATED"/>
    <property type="match status" value="1"/>
</dbReference>
<organism evidence="2 3">
    <name type="scientific">Trichogramma kaykai</name>
    <dbReference type="NCBI Taxonomy" id="54128"/>
    <lineage>
        <taxon>Eukaryota</taxon>
        <taxon>Metazoa</taxon>
        <taxon>Ecdysozoa</taxon>
        <taxon>Arthropoda</taxon>
        <taxon>Hexapoda</taxon>
        <taxon>Insecta</taxon>
        <taxon>Pterygota</taxon>
        <taxon>Neoptera</taxon>
        <taxon>Endopterygota</taxon>
        <taxon>Hymenoptera</taxon>
        <taxon>Apocrita</taxon>
        <taxon>Proctotrupomorpha</taxon>
        <taxon>Chalcidoidea</taxon>
        <taxon>Trichogrammatidae</taxon>
        <taxon>Trichogramma</taxon>
    </lineage>
</organism>
<comment type="caution">
    <text evidence="2">The sequence shown here is derived from an EMBL/GenBank/DDBJ whole genome shotgun (WGS) entry which is preliminary data.</text>
</comment>
<reference evidence="2 3" key="1">
    <citation type="journal article" date="2024" name="bioRxiv">
        <title>A reference genome for Trichogramma kaykai: A tiny desert-dwelling parasitoid wasp with competing sex-ratio distorters.</title>
        <authorList>
            <person name="Culotta J."/>
            <person name="Lindsey A.R."/>
        </authorList>
    </citation>
    <scope>NUCLEOTIDE SEQUENCE [LARGE SCALE GENOMIC DNA]</scope>
    <source>
        <strain evidence="2 3">KSX58</strain>
    </source>
</reference>
<keyword evidence="3" id="KW-1185">Reference proteome</keyword>
<feature type="region of interest" description="Disordered" evidence="1">
    <location>
        <begin position="1"/>
        <end position="22"/>
    </location>
</feature>
<evidence type="ECO:0008006" key="4">
    <source>
        <dbReference type="Google" id="ProtNLM"/>
    </source>
</evidence>
<dbReference type="InterPro" id="IPR012337">
    <property type="entry name" value="RNaseH-like_sf"/>
</dbReference>
<evidence type="ECO:0000313" key="2">
    <source>
        <dbReference type="EMBL" id="KAL3388544.1"/>
    </source>
</evidence>
<name>A0ABD2W629_9HYME</name>
<accession>A0ABD2W629</accession>
<dbReference type="SUPFAM" id="SSF53098">
    <property type="entry name" value="Ribonuclease H-like"/>
    <property type="match status" value="1"/>
</dbReference>
<protein>
    <recommendedName>
        <fullName evidence="4">HAT C-terminal dimerisation domain-containing protein</fullName>
    </recommendedName>
</protein>
<proteinExistence type="predicted"/>
<dbReference type="EMBL" id="JBJJXI010000129">
    <property type="protein sequence ID" value="KAL3388544.1"/>
    <property type="molecule type" value="Genomic_DNA"/>
</dbReference>
<evidence type="ECO:0000313" key="3">
    <source>
        <dbReference type="Proteomes" id="UP001627154"/>
    </source>
</evidence>
<dbReference type="Proteomes" id="UP001627154">
    <property type="component" value="Unassembled WGS sequence"/>
</dbReference>
<sequence length="693" mass="79678">MSKPKTSRKRSSDQSSPVPKKKRAIEFQLDWLRDPDLKDWLEQDPTDSKLANCKYCKTPIKFFQKSDLRHHSTTAKHIDSINYAKKSGSYQEIAIEGPSLKERTAQAECLTAQFIAIHPVSVRLVDTLIPLIKKQALDPEAVGKMKMKHSKCAGVIKNVLYKSAFKKIVDILNEIPYSILVDESTDVSNTKLFCVSVQYYSFKLKKTVQHFLTFTELDPLNSKASDLFQSFYKFFSENKISLNNLIAVSSDNASVMTGVNNSFYTNLRAVVPHAILLNCICHTMALIAKSSIISPSKTLKSVEDLARDISGYFCKSPKRSEDLSIQLKLHNLPDTKILRLSGTRWLEGFHVFDRILNHWPALIDFFDKESNPRSKNKSSDKPSRIPKLSKKIKAIEAPKEIKPTKAKIILESMKDTSNQAYMYFFKYVLKFFNIFNATFQSRDLKIHTLYNDITVLIKRIAENFIKKESMPRVLDRDFDVESNCRPVENVYFGPSIPLLIEKLSVDSLSSVRVNCLNFYKQALNGMRVKLLEHRDLLSSLVFLEPKNALDSEKREEIADLSGLCKSFFPFLDVESIAFEWRTLPSYFDAQKKAEFLNLDVEKFWSVIFDLKINDNDFVFPSLRQLVLCVFSLPHSNSEPERNFSMLNLFKDSRSNRTSTELLNARCFLKSFENIYGELDLDSYNLDEFDSIDE</sequence>
<dbReference type="AlphaFoldDB" id="A0ABD2W629"/>